<reference evidence="2 3" key="1">
    <citation type="journal article" date="2019" name="Sci. Rep.">
        <title>A multi-omics analysis of the grapevine pathogen Lasiodiplodia theobromae reveals that temperature affects the expression of virulence- and pathogenicity-related genes.</title>
        <authorList>
            <person name="Felix C."/>
            <person name="Meneses R."/>
            <person name="Goncalves M.F.M."/>
            <person name="Tilleman L."/>
            <person name="Duarte A.S."/>
            <person name="Jorrin-Novo J.V."/>
            <person name="Van de Peer Y."/>
            <person name="Deforce D."/>
            <person name="Van Nieuwerburgh F."/>
            <person name="Esteves A.C."/>
            <person name="Alves A."/>
        </authorList>
    </citation>
    <scope>NUCLEOTIDE SEQUENCE [LARGE SCALE GENOMIC DNA]</scope>
    <source>
        <strain evidence="2 3">LA-SOL3</strain>
    </source>
</reference>
<dbReference type="Proteomes" id="UP000325902">
    <property type="component" value="Unassembled WGS sequence"/>
</dbReference>
<evidence type="ECO:0000256" key="1">
    <source>
        <dbReference type="SAM" id="MobiDB-lite"/>
    </source>
</evidence>
<feature type="region of interest" description="Disordered" evidence="1">
    <location>
        <begin position="1"/>
        <end position="28"/>
    </location>
</feature>
<dbReference type="OrthoDB" id="4738706at2759"/>
<proteinExistence type="predicted"/>
<comment type="caution">
    <text evidence="2">The sequence shown here is derived from an EMBL/GenBank/DDBJ whole genome shotgun (WGS) entry which is preliminary data.</text>
</comment>
<dbReference type="AlphaFoldDB" id="A0A5N5D318"/>
<feature type="compositionally biased region" description="Basic and acidic residues" evidence="1">
    <location>
        <begin position="1"/>
        <end position="18"/>
    </location>
</feature>
<name>A0A5N5D318_9PEZI</name>
<organism evidence="2 3">
    <name type="scientific">Lasiodiplodia theobromae</name>
    <dbReference type="NCBI Taxonomy" id="45133"/>
    <lineage>
        <taxon>Eukaryota</taxon>
        <taxon>Fungi</taxon>
        <taxon>Dikarya</taxon>
        <taxon>Ascomycota</taxon>
        <taxon>Pezizomycotina</taxon>
        <taxon>Dothideomycetes</taxon>
        <taxon>Dothideomycetes incertae sedis</taxon>
        <taxon>Botryosphaeriales</taxon>
        <taxon>Botryosphaeriaceae</taxon>
        <taxon>Lasiodiplodia</taxon>
    </lineage>
</organism>
<protein>
    <submittedName>
        <fullName evidence="2">Uncharacterized protein</fullName>
    </submittedName>
</protein>
<gene>
    <name evidence="2" type="ORF">DBV05_g9298</name>
</gene>
<feature type="region of interest" description="Disordered" evidence="1">
    <location>
        <begin position="111"/>
        <end position="132"/>
    </location>
</feature>
<accession>A0A5N5D318</accession>
<evidence type="ECO:0000313" key="3">
    <source>
        <dbReference type="Proteomes" id="UP000325902"/>
    </source>
</evidence>
<dbReference type="EMBL" id="VCHE01000086">
    <property type="protein sequence ID" value="KAB2572070.1"/>
    <property type="molecule type" value="Genomic_DNA"/>
</dbReference>
<keyword evidence="3" id="KW-1185">Reference proteome</keyword>
<sequence length="258" mass="28783">MRECQRNYDDGLDQDQRSRLKKRERKSDTKTDEDKWRAIYKTLFPGEVAISTPYCNDSELDDYHRYCRENSDRILGDKLGAIPGGVWSGSAQQMKELVRDVQEQLFGEFHTQQNDDDHSSCTSRGSTPMSASPMTPSYFDENPPMTAADPEVHTSKRRRVGEEAYFLNDHVTYQGTLTPQIRVSPACEAFMEGNLIAELSLDGNLSPLPAQSAHEAALGPGPDQIPPSSTAMLDSGMSDAQISGFPDPWGLEWTFLAP</sequence>
<evidence type="ECO:0000313" key="2">
    <source>
        <dbReference type="EMBL" id="KAB2572070.1"/>
    </source>
</evidence>